<dbReference type="AlphaFoldDB" id="A0A934VWC1"/>
<dbReference type="InterPro" id="IPR002213">
    <property type="entry name" value="UDP_glucos_trans"/>
</dbReference>
<dbReference type="Pfam" id="PF03033">
    <property type="entry name" value="Glyco_transf_28"/>
    <property type="match status" value="1"/>
</dbReference>
<evidence type="ECO:0000259" key="2">
    <source>
        <dbReference type="Pfam" id="PF06722"/>
    </source>
</evidence>
<dbReference type="GO" id="GO:0016758">
    <property type="term" value="F:hexosyltransferase activity"/>
    <property type="evidence" value="ECO:0007669"/>
    <property type="project" value="InterPro"/>
</dbReference>
<dbReference type="Pfam" id="PF06722">
    <property type="entry name" value="EryCIII-like_C"/>
    <property type="match status" value="1"/>
</dbReference>
<dbReference type="PANTHER" id="PTHR48050">
    <property type="entry name" value="STEROL 3-BETA-GLUCOSYLTRANSFERASE"/>
    <property type="match status" value="1"/>
</dbReference>
<dbReference type="GO" id="GO:0008194">
    <property type="term" value="F:UDP-glycosyltransferase activity"/>
    <property type="evidence" value="ECO:0007669"/>
    <property type="project" value="InterPro"/>
</dbReference>
<comment type="caution">
    <text evidence="3">The sequence shown here is derived from an EMBL/GenBank/DDBJ whole genome shotgun (WGS) entry which is preliminary data.</text>
</comment>
<evidence type="ECO:0000259" key="1">
    <source>
        <dbReference type="Pfam" id="PF03033"/>
    </source>
</evidence>
<gene>
    <name evidence="3" type="ORF">JIN85_11930</name>
</gene>
<evidence type="ECO:0000313" key="4">
    <source>
        <dbReference type="Proteomes" id="UP000603141"/>
    </source>
</evidence>
<dbReference type="Proteomes" id="UP000603141">
    <property type="component" value="Unassembled WGS sequence"/>
</dbReference>
<sequence length="423" mass="46706">MISDFQPLRILLFALGSAGDVHPLIGLGMELKRRGHEVFVITNPVFRSQVEHAELSFRALGTEEEFELTTNDPDLWHPLKAFPAVVKRAVHPSYAPILEISRELHLAGKTILVASSLAFGARTARDLLEIPLVSIHLAPAPLPSVFRQPEIHGMPFGNAAPVFLKRLQWWLAGKVVDRQITPELNRFRKNHGLAPAKNVLADWWHSPDRVIALFPDWFAPAQPDWPKQLVQTGFPMFDGKGSKPIPPALTEFLDAGEPPVIFTPGSANSQAAEFFAEAAEALRLTGRRGVFISPYSDSIPENLPPGVIHIPYVPFSEVLPRAAALVYHGGIGTCAQALRAGIPQLVQPLAHDQFDTLSRVRELGVGLGLVPSKFKRHAIAEKLHQLLDDPSYRNQARAISSRFDSDNWLKITCEAIESTNLTI</sequence>
<evidence type="ECO:0000313" key="3">
    <source>
        <dbReference type="EMBL" id="MBK1883130.1"/>
    </source>
</evidence>
<dbReference type="Gene3D" id="3.40.50.2000">
    <property type="entry name" value="Glycogen Phosphorylase B"/>
    <property type="match status" value="2"/>
</dbReference>
<dbReference type="InterPro" id="IPR004276">
    <property type="entry name" value="GlycoTrans_28_N"/>
</dbReference>
<feature type="domain" description="Glycosyltransferase family 28 N-terminal" evidence="1">
    <location>
        <begin position="10"/>
        <end position="87"/>
    </location>
</feature>
<organism evidence="3 4">
    <name type="scientific">Luteolibacter pohnpeiensis</name>
    <dbReference type="NCBI Taxonomy" id="454153"/>
    <lineage>
        <taxon>Bacteria</taxon>
        <taxon>Pseudomonadati</taxon>
        <taxon>Verrucomicrobiota</taxon>
        <taxon>Verrucomicrobiia</taxon>
        <taxon>Verrucomicrobiales</taxon>
        <taxon>Verrucomicrobiaceae</taxon>
        <taxon>Luteolibacter</taxon>
    </lineage>
</organism>
<reference evidence="3" key="1">
    <citation type="submission" date="2021-01" db="EMBL/GenBank/DDBJ databases">
        <title>Modified the classification status of verrucomicrobia.</title>
        <authorList>
            <person name="Feng X."/>
        </authorList>
    </citation>
    <scope>NUCLEOTIDE SEQUENCE</scope>
    <source>
        <strain evidence="3">KCTC 22041</strain>
    </source>
</reference>
<accession>A0A934VWC1</accession>
<dbReference type="RefSeq" id="WP_200270947.1">
    <property type="nucleotide sequence ID" value="NZ_JAENIJ010000018.1"/>
</dbReference>
<protein>
    <submittedName>
        <fullName evidence="3">Glycosyltransferase</fullName>
    </submittedName>
</protein>
<feature type="domain" description="Erythromycin biosynthesis protein CIII-like C-terminal" evidence="2">
    <location>
        <begin position="301"/>
        <end position="400"/>
    </location>
</feature>
<dbReference type="InterPro" id="IPR050426">
    <property type="entry name" value="Glycosyltransferase_28"/>
</dbReference>
<dbReference type="CDD" id="cd03784">
    <property type="entry name" value="GT1_Gtf-like"/>
    <property type="match status" value="1"/>
</dbReference>
<dbReference type="InterPro" id="IPR010610">
    <property type="entry name" value="EryCIII-like_C"/>
</dbReference>
<dbReference type="GO" id="GO:0005975">
    <property type="term" value="P:carbohydrate metabolic process"/>
    <property type="evidence" value="ECO:0007669"/>
    <property type="project" value="InterPro"/>
</dbReference>
<dbReference type="SUPFAM" id="SSF53756">
    <property type="entry name" value="UDP-Glycosyltransferase/glycogen phosphorylase"/>
    <property type="match status" value="1"/>
</dbReference>
<keyword evidence="4" id="KW-1185">Reference proteome</keyword>
<proteinExistence type="predicted"/>
<dbReference type="EMBL" id="JAENIJ010000018">
    <property type="protein sequence ID" value="MBK1883130.1"/>
    <property type="molecule type" value="Genomic_DNA"/>
</dbReference>
<dbReference type="PANTHER" id="PTHR48050:SF13">
    <property type="entry name" value="STEROL 3-BETA-GLUCOSYLTRANSFERASE UGT80A2"/>
    <property type="match status" value="1"/>
</dbReference>
<dbReference type="GO" id="GO:0033072">
    <property type="term" value="P:vancomycin biosynthetic process"/>
    <property type="evidence" value="ECO:0007669"/>
    <property type="project" value="UniProtKB-ARBA"/>
</dbReference>
<name>A0A934VWC1_9BACT</name>